<dbReference type="EMBL" id="CP031264">
    <property type="protein sequence ID" value="AXI78253.1"/>
    <property type="molecule type" value="Genomic_DNA"/>
</dbReference>
<proteinExistence type="predicted"/>
<dbReference type="AlphaFoldDB" id="A0A345SWZ8"/>
<dbReference type="KEGG" id="stri:C7M71_013185"/>
<sequence length="126" mass="14553">MLVGPKAAQRHLRRRLCMAHRGVHGLAARSTGPHEGVCHRHRLCLLGGDQHDLSALADITHADRRRQRLVGRRKHPFIAVDHLHARDITTEWFREAVPSVLHQRWTHRLDTLPEDPYFARGREPLV</sequence>
<gene>
    <name evidence="1" type="ORF">C7M71_013185</name>
</gene>
<organism evidence="1 2">
    <name type="scientific">Peterkaempfera bronchialis</name>
    <dbReference type="NCBI Taxonomy" id="2126346"/>
    <lineage>
        <taxon>Bacteria</taxon>
        <taxon>Bacillati</taxon>
        <taxon>Actinomycetota</taxon>
        <taxon>Actinomycetes</taxon>
        <taxon>Kitasatosporales</taxon>
        <taxon>Streptomycetaceae</taxon>
        <taxon>Peterkaempfera</taxon>
    </lineage>
</organism>
<accession>A0A345SWZ8</accession>
<name>A0A345SWZ8_9ACTN</name>
<protein>
    <submittedName>
        <fullName evidence="1">Uncharacterized protein</fullName>
    </submittedName>
</protein>
<dbReference type="OrthoDB" id="4098653at2"/>
<evidence type="ECO:0000313" key="2">
    <source>
        <dbReference type="Proteomes" id="UP000249340"/>
    </source>
</evidence>
<reference evidence="2" key="1">
    <citation type="submission" date="2018-07" db="EMBL/GenBank/DDBJ databases">
        <title>Streptacidiphilus bronchialis DSM 106435 chromosome.</title>
        <authorList>
            <person name="Batra D."/>
            <person name="Gulvik C.A."/>
        </authorList>
    </citation>
    <scope>NUCLEOTIDE SEQUENCE [LARGE SCALE GENOMIC DNA]</scope>
    <source>
        <strain evidence="2">DSM 106435</strain>
    </source>
</reference>
<evidence type="ECO:0000313" key="1">
    <source>
        <dbReference type="EMBL" id="AXI78253.1"/>
    </source>
</evidence>
<keyword evidence="2" id="KW-1185">Reference proteome</keyword>
<dbReference type="Proteomes" id="UP000249340">
    <property type="component" value="Chromosome"/>
</dbReference>